<dbReference type="Proteomes" id="UP001469553">
    <property type="component" value="Unassembled WGS sequence"/>
</dbReference>
<protein>
    <submittedName>
        <fullName evidence="2">Uncharacterized protein</fullName>
    </submittedName>
</protein>
<reference evidence="2 3" key="1">
    <citation type="submission" date="2021-06" db="EMBL/GenBank/DDBJ databases">
        <authorList>
            <person name="Palmer J.M."/>
        </authorList>
    </citation>
    <scope>NUCLEOTIDE SEQUENCE [LARGE SCALE GENOMIC DNA]</scope>
    <source>
        <strain evidence="2 3">AS_MEX2019</strain>
        <tissue evidence="2">Muscle</tissue>
    </source>
</reference>
<feature type="transmembrane region" description="Helical" evidence="1">
    <location>
        <begin position="43"/>
        <end position="63"/>
    </location>
</feature>
<evidence type="ECO:0000256" key="1">
    <source>
        <dbReference type="SAM" id="Phobius"/>
    </source>
</evidence>
<name>A0ABV1ADD7_9TELE</name>
<comment type="caution">
    <text evidence="2">The sequence shown here is derived from an EMBL/GenBank/DDBJ whole genome shotgun (WGS) entry which is preliminary data.</text>
</comment>
<dbReference type="EMBL" id="JAHRIP010089351">
    <property type="protein sequence ID" value="MEQ2316589.1"/>
    <property type="molecule type" value="Genomic_DNA"/>
</dbReference>
<keyword evidence="1" id="KW-1133">Transmembrane helix</keyword>
<evidence type="ECO:0000313" key="3">
    <source>
        <dbReference type="Proteomes" id="UP001469553"/>
    </source>
</evidence>
<evidence type="ECO:0000313" key="2">
    <source>
        <dbReference type="EMBL" id="MEQ2316589.1"/>
    </source>
</evidence>
<accession>A0ABV1ADD7</accession>
<organism evidence="2 3">
    <name type="scientific">Ameca splendens</name>
    <dbReference type="NCBI Taxonomy" id="208324"/>
    <lineage>
        <taxon>Eukaryota</taxon>
        <taxon>Metazoa</taxon>
        <taxon>Chordata</taxon>
        <taxon>Craniata</taxon>
        <taxon>Vertebrata</taxon>
        <taxon>Euteleostomi</taxon>
        <taxon>Actinopterygii</taxon>
        <taxon>Neopterygii</taxon>
        <taxon>Teleostei</taxon>
        <taxon>Neoteleostei</taxon>
        <taxon>Acanthomorphata</taxon>
        <taxon>Ovalentaria</taxon>
        <taxon>Atherinomorphae</taxon>
        <taxon>Cyprinodontiformes</taxon>
        <taxon>Goodeidae</taxon>
        <taxon>Ameca</taxon>
    </lineage>
</organism>
<keyword evidence="1" id="KW-0472">Membrane</keyword>
<feature type="transmembrane region" description="Helical" evidence="1">
    <location>
        <begin position="12"/>
        <end position="31"/>
    </location>
</feature>
<gene>
    <name evidence="2" type="ORF">AMECASPLE_033963</name>
</gene>
<keyword evidence="1" id="KW-0812">Transmembrane</keyword>
<feature type="transmembrane region" description="Helical" evidence="1">
    <location>
        <begin position="84"/>
        <end position="105"/>
    </location>
</feature>
<proteinExistence type="predicted"/>
<sequence>MIHLIHFLFPKVFVSIFNPFYSFSYLLVIFHSPPSRFNLQDKVLFISSSPLIFCTFHTLTHHCKLSKAHTTHKPTQESLQRHTLQHSFIIFMFLLFILGLSPTHLRGTCYIPMPNAGSPRASIHFPAFVAPYIHAYAAHTLSNSFRSLYIYFIAQYLRHFTFPLLLSSFNHSITFQPRFGLGLLGEDNSNSNPKTFIHYQHSCLPLGSERQTNKHPLCNFSNRILSFLLRVSTGLKWSKDENSIRETHPSSSFTQWLLRASPRQPIGFKSAIILSQ</sequence>
<keyword evidence="3" id="KW-1185">Reference proteome</keyword>